<dbReference type="EMBL" id="BARV01009919">
    <property type="protein sequence ID" value="GAI05590.1"/>
    <property type="molecule type" value="Genomic_DNA"/>
</dbReference>
<evidence type="ECO:0000313" key="1">
    <source>
        <dbReference type="EMBL" id="GAI05590.1"/>
    </source>
</evidence>
<reference evidence="1" key="1">
    <citation type="journal article" date="2014" name="Front. Microbiol.">
        <title>High frequency of phylogenetically diverse reductive dehalogenase-homologous genes in deep subseafloor sedimentary metagenomes.</title>
        <authorList>
            <person name="Kawai M."/>
            <person name="Futagami T."/>
            <person name="Toyoda A."/>
            <person name="Takaki Y."/>
            <person name="Nishi S."/>
            <person name="Hori S."/>
            <person name="Arai W."/>
            <person name="Tsubouchi T."/>
            <person name="Morono Y."/>
            <person name="Uchiyama I."/>
            <person name="Ito T."/>
            <person name="Fujiyama A."/>
            <person name="Inagaki F."/>
            <person name="Takami H."/>
        </authorList>
    </citation>
    <scope>NUCLEOTIDE SEQUENCE</scope>
    <source>
        <strain evidence="1">Expedition CK06-06</strain>
    </source>
</reference>
<gene>
    <name evidence="1" type="ORF">S06H3_19381</name>
</gene>
<dbReference type="AlphaFoldDB" id="X1LT61"/>
<protein>
    <submittedName>
        <fullName evidence="1">Uncharacterized protein</fullName>
    </submittedName>
</protein>
<sequence length="160" mass="17165">MGSIRRLDSNVDIQAFPGAHFIINNDVPPAQCSEAQIEGDDATTTQTGLDRLTDPGKFAGYDLTGKVCTITASVGGNTGDFAILSNTDDTIAIEFPGEGDPVAYYVRDGGELILTRDQKSFAQFIHAAGYAYTIKGGRLFTNMPNGLLKEACTILWEPLK</sequence>
<proteinExistence type="predicted"/>
<name>X1LT61_9ZZZZ</name>
<comment type="caution">
    <text evidence="1">The sequence shown here is derived from an EMBL/GenBank/DDBJ whole genome shotgun (WGS) entry which is preliminary data.</text>
</comment>
<organism evidence="1">
    <name type="scientific">marine sediment metagenome</name>
    <dbReference type="NCBI Taxonomy" id="412755"/>
    <lineage>
        <taxon>unclassified sequences</taxon>
        <taxon>metagenomes</taxon>
        <taxon>ecological metagenomes</taxon>
    </lineage>
</organism>
<accession>X1LT61</accession>